<comment type="caution">
    <text evidence="2">The sequence shown here is derived from an EMBL/GenBank/DDBJ whole genome shotgun (WGS) entry which is preliminary data.</text>
</comment>
<evidence type="ECO:0000313" key="2">
    <source>
        <dbReference type="EMBL" id="GAH10333.1"/>
    </source>
</evidence>
<accession>X1ENV1</accession>
<protein>
    <recommendedName>
        <fullName evidence="3">Bacterial Ig-like domain-containing protein</fullName>
    </recommendedName>
</protein>
<feature type="compositionally biased region" description="Polar residues" evidence="1">
    <location>
        <begin position="15"/>
        <end position="38"/>
    </location>
</feature>
<organism evidence="2">
    <name type="scientific">marine sediment metagenome</name>
    <dbReference type="NCBI Taxonomy" id="412755"/>
    <lineage>
        <taxon>unclassified sequences</taxon>
        <taxon>metagenomes</taxon>
        <taxon>ecological metagenomes</taxon>
    </lineage>
</organism>
<name>X1ENV1_9ZZZZ</name>
<dbReference type="AlphaFoldDB" id="X1ENV1"/>
<sequence>MVAIGEIKPSILWDTNPNTIPDSTKNIEQGSENTTSSALADGNSHYFHIRSVDNAGNWQSTVHVGPFFIDATPPAAVTD</sequence>
<proteinExistence type="predicted"/>
<reference evidence="2" key="1">
    <citation type="journal article" date="2014" name="Front. Microbiol.">
        <title>High frequency of phylogenetically diverse reductive dehalogenase-homologous genes in deep subseafloor sedimentary metagenomes.</title>
        <authorList>
            <person name="Kawai M."/>
            <person name="Futagami T."/>
            <person name="Toyoda A."/>
            <person name="Takaki Y."/>
            <person name="Nishi S."/>
            <person name="Hori S."/>
            <person name="Arai W."/>
            <person name="Tsubouchi T."/>
            <person name="Morono Y."/>
            <person name="Uchiyama I."/>
            <person name="Ito T."/>
            <person name="Fujiyama A."/>
            <person name="Inagaki F."/>
            <person name="Takami H."/>
        </authorList>
    </citation>
    <scope>NUCLEOTIDE SEQUENCE</scope>
    <source>
        <strain evidence="2">Expedition CK06-06</strain>
    </source>
</reference>
<evidence type="ECO:0008006" key="3">
    <source>
        <dbReference type="Google" id="ProtNLM"/>
    </source>
</evidence>
<gene>
    <name evidence="2" type="ORF">S01H4_54052</name>
</gene>
<dbReference type="EMBL" id="BART01031067">
    <property type="protein sequence ID" value="GAH10333.1"/>
    <property type="molecule type" value="Genomic_DNA"/>
</dbReference>
<evidence type="ECO:0000256" key="1">
    <source>
        <dbReference type="SAM" id="MobiDB-lite"/>
    </source>
</evidence>
<feature type="non-terminal residue" evidence="2">
    <location>
        <position position="79"/>
    </location>
</feature>
<feature type="region of interest" description="Disordered" evidence="1">
    <location>
        <begin position="15"/>
        <end position="39"/>
    </location>
</feature>